<reference evidence="1 2" key="1">
    <citation type="journal article" date="2020" name="Microb. Ecol.">
        <title>Novel Virus on Filamentous Arthronema africanum Cyanobacterium.</title>
        <authorList>
            <person name="Petrzik K."/>
            <person name="Lukavsky J."/>
            <person name="Koloniuk I."/>
        </authorList>
    </citation>
    <scope>NUCLEOTIDE SEQUENCE [LARGE SCALE GENOMIC DNA]</scope>
</reference>
<dbReference type="Proteomes" id="UP000516780">
    <property type="component" value="Segment"/>
</dbReference>
<keyword evidence="2" id="KW-1185">Reference proteome</keyword>
<protein>
    <submittedName>
        <fullName evidence="1">Uncharacterized protein</fullName>
    </submittedName>
</protein>
<organism evidence="1 2">
    <name type="scientific">Arthronema virus TR020</name>
    <dbReference type="NCBI Taxonomy" id="2736280"/>
    <lineage>
        <taxon>Viruses</taxon>
        <taxon>Duplodnaviria</taxon>
        <taxon>Heunggongvirae</taxon>
        <taxon>Uroviricota</taxon>
        <taxon>Caudoviricetes</taxon>
        <taxon>Saffermanviridae</taxon>
        <taxon>Arthrovirus</taxon>
        <taxon>Arthrovirus TR020</taxon>
    </lineage>
</organism>
<evidence type="ECO:0000313" key="1">
    <source>
        <dbReference type="EMBL" id="QKE60829.1"/>
    </source>
</evidence>
<accession>A0A7G3WH31</accession>
<sequence length="51" mass="6027">MKLRMWKWIGQTAENGEVTHDMYHDEITDELMLKSMENGKECILRNADEAN</sequence>
<name>A0A7G3WH31_9CAUD</name>
<dbReference type="EMBL" id="MT457475">
    <property type="protein sequence ID" value="QKE60829.1"/>
    <property type="molecule type" value="Genomic_DNA"/>
</dbReference>
<evidence type="ECO:0000313" key="2">
    <source>
        <dbReference type="Proteomes" id="UP000516780"/>
    </source>
</evidence>
<proteinExistence type="predicted"/>